<sequence>MAQTNIRPRARSRRSNRPLAPRPLELTAASRKRSGIPYEIEEPKSKRQKMNPVEKEGSTSAILGQGSSHETAQAAQEQNVMQSKSIQGRHKSGPPKSVEGEMATLAAEKPRFRKVLSQLNFDEIAPLASRTRQRIEYHEKGRPVRRVRCRVSPRAANGSFNLVFIISFDDGVYWGLKIPANGHRDCFDDTAAHALKSEALTMQTIQRDTTIPLPTIYGFDNTMDNELGCPYIMMEWLRGESLWKVWFDKKSSPTRLEQVRLRALQTIAAAIVQLNGYRSDYSGAWRFDEGLNPVDVGGAKVVDMWTTSEETNEEEQDDLLVKKDPSPDPLDALLFMLHRRGMKSQCNARGRGIDMSLKLFTEWARERALGEEPEFVLAHPDFDIQNILVDRDGALCGILDWDGVAFVPHCVGCLKYPMFLTRDWSLDDYNFDINTRGKKWADGHIENSPEELTRYRTMYAQFVEAAFSTGFWSRRTVKAYGDVTRGSALTASLAMADQYPQCIEGIMKCIYNGIDGIPLDGSADAGASNNLCNGMGGISANGRGQSEAELGTVRLGEGTASTEEYCNSNNENERHQEDNSGEDCCDNEPEDHHAGKPKVDASHIDQVDDGSIGMECKRCKIEKAQLSLDAQMNTVVAFPESDRSLTPLDDCNNMSVGEVGIEAPDLSRKVKVARYLCGLAERGCRKAAEAVRKIPNPGSKAKSARAVEEGSPCTGSVQIEKNSAPSKSQKCRAAKYLCGFDPHKLLGITDIWCHGSAETKPSATKSDDEKPRNEKMEIKPRNGQASTDFGARVDPAIISPNIEHRNGCPKRMMKRSDLPAAGREKGDQAPKSTRQIWAGIAAKVEDAGNSAAAVEEHQDEIAAWIIEKLQQVEKRSNTAKVAQEAERGAKALGGARDRSRGNDGAEQEGTAPPFVADRLDKKRRLMDMLNVEQPRGTKTNGNVAEYVDADIVQMTAAIITAKRLESVTRVAAAPRDMASTMEKPEGEARGDRHVAKGWLFDTDEDREVASNDVYHEPIDKGGFNMDDICVALGNGALDAGRYYRLRLRFNLMFDDLLAKV</sequence>
<feature type="compositionally biased region" description="Acidic residues" evidence="1">
    <location>
        <begin position="579"/>
        <end position="589"/>
    </location>
</feature>
<dbReference type="PANTHER" id="PTHR21310">
    <property type="entry name" value="AMINOGLYCOSIDE PHOSPHOTRANSFERASE-RELATED-RELATED"/>
    <property type="match status" value="1"/>
</dbReference>
<evidence type="ECO:0000259" key="2">
    <source>
        <dbReference type="Pfam" id="PF01636"/>
    </source>
</evidence>
<evidence type="ECO:0000256" key="1">
    <source>
        <dbReference type="SAM" id="MobiDB-lite"/>
    </source>
</evidence>
<feature type="compositionally biased region" description="Polar residues" evidence="1">
    <location>
        <begin position="58"/>
        <end position="86"/>
    </location>
</feature>
<feature type="region of interest" description="Disordered" evidence="1">
    <location>
        <begin position="877"/>
        <end position="919"/>
    </location>
</feature>
<keyword evidence="4" id="KW-1185">Reference proteome</keyword>
<evidence type="ECO:0000313" key="3">
    <source>
        <dbReference type="EMBL" id="KAL2037806.1"/>
    </source>
</evidence>
<protein>
    <recommendedName>
        <fullName evidence="2">Aminoglycoside phosphotransferase domain-containing protein</fullName>
    </recommendedName>
</protein>
<evidence type="ECO:0000313" key="4">
    <source>
        <dbReference type="Proteomes" id="UP001590950"/>
    </source>
</evidence>
<dbReference type="Proteomes" id="UP001590950">
    <property type="component" value="Unassembled WGS sequence"/>
</dbReference>
<dbReference type="PANTHER" id="PTHR21310:SF51">
    <property type="entry name" value="AMINOGLYCOSIDE PHOSPHOTRANSFERASE DOMAIN-CONTAINING PROTEIN"/>
    <property type="match status" value="1"/>
</dbReference>
<dbReference type="EMBL" id="JBEFKJ010000037">
    <property type="protein sequence ID" value="KAL2037806.1"/>
    <property type="molecule type" value="Genomic_DNA"/>
</dbReference>
<dbReference type="SUPFAM" id="SSF56112">
    <property type="entry name" value="Protein kinase-like (PK-like)"/>
    <property type="match status" value="1"/>
</dbReference>
<name>A0ABR3ZYP0_9LECA</name>
<proteinExistence type="predicted"/>
<reference evidence="3 4" key="1">
    <citation type="submission" date="2024-09" db="EMBL/GenBank/DDBJ databases">
        <title>Rethinking Asexuality: The Enigmatic Case of Functional Sexual Genes in Lepraria (Stereocaulaceae).</title>
        <authorList>
            <person name="Doellman M."/>
            <person name="Sun Y."/>
            <person name="Barcenas-Pena A."/>
            <person name="Lumbsch H.T."/>
            <person name="Grewe F."/>
        </authorList>
    </citation>
    <scope>NUCLEOTIDE SEQUENCE [LARGE SCALE GENOMIC DNA]</scope>
    <source>
        <strain evidence="3 4">Mercado 3170</strain>
    </source>
</reference>
<feature type="region of interest" description="Disordered" evidence="1">
    <location>
        <begin position="563"/>
        <end position="604"/>
    </location>
</feature>
<feature type="compositionally biased region" description="Basic and acidic residues" evidence="1">
    <location>
        <begin position="590"/>
        <end position="604"/>
    </location>
</feature>
<accession>A0ABR3ZYP0</accession>
<feature type="region of interest" description="Disordered" evidence="1">
    <location>
        <begin position="1"/>
        <end position="98"/>
    </location>
</feature>
<dbReference type="Pfam" id="PF01636">
    <property type="entry name" value="APH"/>
    <property type="match status" value="1"/>
</dbReference>
<feature type="compositionally biased region" description="Basic and acidic residues" evidence="1">
    <location>
        <begin position="765"/>
        <end position="780"/>
    </location>
</feature>
<dbReference type="InterPro" id="IPR011009">
    <property type="entry name" value="Kinase-like_dom_sf"/>
</dbReference>
<feature type="region of interest" description="Disordered" evidence="1">
    <location>
        <begin position="757"/>
        <end position="788"/>
    </location>
</feature>
<dbReference type="InterPro" id="IPR051678">
    <property type="entry name" value="AGP_Transferase"/>
</dbReference>
<feature type="compositionally biased region" description="Basic and acidic residues" evidence="1">
    <location>
        <begin position="883"/>
        <end position="903"/>
    </location>
</feature>
<comment type="caution">
    <text evidence="3">The sequence shown here is derived from an EMBL/GenBank/DDBJ whole genome shotgun (WGS) entry which is preliminary data.</text>
</comment>
<dbReference type="InterPro" id="IPR002575">
    <property type="entry name" value="Aminoglycoside_PTrfase"/>
</dbReference>
<organism evidence="3 4">
    <name type="scientific">Stereocaulon virgatum</name>
    <dbReference type="NCBI Taxonomy" id="373712"/>
    <lineage>
        <taxon>Eukaryota</taxon>
        <taxon>Fungi</taxon>
        <taxon>Dikarya</taxon>
        <taxon>Ascomycota</taxon>
        <taxon>Pezizomycotina</taxon>
        <taxon>Lecanoromycetes</taxon>
        <taxon>OSLEUM clade</taxon>
        <taxon>Lecanoromycetidae</taxon>
        <taxon>Lecanorales</taxon>
        <taxon>Lecanorineae</taxon>
        <taxon>Stereocaulaceae</taxon>
        <taxon>Stereocaulon</taxon>
    </lineage>
</organism>
<feature type="domain" description="Aminoglycoside phosphotransferase" evidence="2">
    <location>
        <begin position="208"/>
        <end position="403"/>
    </location>
</feature>
<dbReference type="Gene3D" id="3.90.1200.10">
    <property type="match status" value="1"/>
</dbReference>
<gene>
    <name evidence="3" type="ORF">N7G274_009531</name>
</gene>